<gene>
    <name evidence="2" type="ORF">NCTC13150_00352</name>
</gene>
<dbReference type="AlphaFoldDB" id="A0A8H2MDS2"/>
<keyword evidence="3" id="KW-1185">Reference proteome</keyword>
<dbReference type="SUPFAM" id="SSF51658">
    <property type="entry name" value="Xylose isomerase-like"/>
    <property type="match status" value="1"/>
</dbReference>
<protein>
    <submittedName>
        <fullName evidence="2">Xylose isomerase-like TIM barrel</fullName>
    </submittedName>
</protein>
<dbReference type="Pfam" id="PF01261">
    <property type="entry name" value="AP_endonuc_2"/>
    <property type="match status" value="1"/>
</dbReference>
<reference evidence="2 3" key="1">
    <citation type="submission" date="2019-02" db="EMBL/GenBank/DDBJ databases">
        <authorList>
            <consortium name="Pathogen Informatics"/>
        </authorList>
    </citation>
    <scope>NUCLEOTIDE SEQUENCE [LARGE SCALE GENOMIC DNA]</scope>
    <source>
        <strain evidence="2 3">3012STDY7089603</strain>
    </source>
</reference>
<evidence type="ECO:0000259" key="1">
    <source>
        <dbReference type="Pfam" id="PF01261"/>
    </source>
</evidence>
<comment type="caution">
    <text evidence="2">The sequence shown here is derived from an EMBL/GenBank/DDBJ whole genome shotgun (WGS) entry which is preliminary data.</text>
</comment>
<evidence type="ECO:0000313" key="3">
    <source>
        <dbReference type="Proteomes" id="UP000377798"/>
    </source>
</evidence>
<dbReference type="RefSeq" id="WP_131748280.1">
    <property type="nucleotide sequence ID" value="NZ_CAACYI010000001.1"/>
</dbReference>
<dbReference type="InterPro" id="IPR013022">
    <property type="entry name" value="Xyl_isomerase-like_TIM-brl"/>
</dbReference>
<name>A0A8H2MDS2_9FIRM</name>
<keyword evidence="2" id="KW-0413">Isomerase</keyword>
<accession>A0A8H2MDS2</accession>
<organism evidence="2 3">
    <name type="scientific">Urinicoccus massiliensis</name>
    <dbReference type="NCBI Taxonomy" id="1723382"/>
    <lineage>
        <taxon>Bacteria</taxon>
        <taxon>Bacillati</taxon>
        <taxon>Bacillota</taxon>
        <taxon>Tissierellia</taxon>
        <taxon>Tissierellales</taxon>
        <taxon>Peptoniphilaceae</taxon>
        <taxon>Urinicoccus</taxon>
    </lineage>
</organism>
<evidence type="ECO:0000313" key="2">
    <source>
        <dbReference type="EMBL" id="VFB15845.1"/>
    </source>
</evidence>
<dbReference type="GO" id="GO:0016853">
    <property type="term" value="F:isomerase activity"/>
    <property type="evidence" value="ECO:0007669"/>
    <property type="project" value="UniProtKB-KW"/>
</dbReference>
<dbReference type="Gene3D" id="3.20.20.150">
    <property type="entry name" value="Divalent-metal-dependent TIM barrel enzymes"/>
    <property type="match status" value="1"/>
</dbReference>
<sequence length="264" mass="30915">MKQLTILQAIQSKETFSPDVCNKENIGLEIQDFTEVNLFQENFADSLNYYLQVREKIRGPFAIHGAFIDLKPYSYDRAIQEASMFKYRMSLNIAVLLGADYLVFHSQINPFVQSSLLMDLDRKENKRVFHTLMEEFSSFKGYLLLENVYEDDPRRLRDLVDAIDHPRVQVNLDLGHARLSKKFSLDQWFDILGDRIRYSHVHWNNGEIDQHMPPGLEERIEILSLFQRHGLNVPLSLEYFPRDILKEVALFQEAIDQGGLDYVL</sequence>
<dbReference type="Proteomes" id="UP000377798">
    <property type="component" value="Unassembled WGS sequence"/>
</dbReference>
<feature type="domain" description="Xylose isomerase-like TIM barrel" evidence="1">
    <location>
        <begin position="61"/>
        <end position="254"/>
    </location>
</feature>
<proteinExistence type="predicted"/>
<dbReference type="EMBL" id="CAACYI010000001">
    <property type="protein sequence ID" value="VFB15845.1"/>
    <property type="molecule type" value="Genomic_DNA"/>
</dbReference>
<dbReference type="InterPro" id="IPR036237">
    <property type="entry name" value="Xyl_isomerase-like_sf"/>
</dbReference>